<reference evidence="2" key="1">
    <citation type="journal article" date="2021" name="ISME J.">
        <title>Genomic evolution of the class Acidithiobacillia: deep-branching Proteobacteria living in extreme acidic conditions.</title>
        <authorList>
            <person name="Moya-Beltran A."/>
            <person name="Beard S."/>
            <person name="Rojas-Villalobos C."/>
            <person name="Issotta F."/>
            <person name="Gallardo Y."/>
            <person name="Ulloa R."/>
            <person name="Giaveno A."/>
            <person name="Degli Esposti M."/>
            <person name="Johnson D.B."/>
            <person name="Quatrini R."/>
        </authorList>
    </citation>
    <scope>NUCLEOTIDE SEQUENCE</scope>
    <source>
        <strain evidence="2">DSM 583</strain>
    </source>
</reference>
<gene>
    <name evidence="2" type="ORF">HF568_00855</name>
</gene>
<sequence length="262" mass="28817">MMMAAGCSQSVPTGSVGIWHNRFTGYISKSVAHPGFHITLIHGIIPVDTTQTMAEVQNMHPRDEHGVQMKAVTVVVQYSLIPNRVPLFYRETKQIQVEPHTDYYTVGLRILEHSAIPYAVQIATEKSTPQKIAAHLDAYAHRIRAVLNQRLHNLYPHVDPYIINSVTVPTFDLPSSIQQQVNAKAGFQAELQTIQAAEIVQTQKRKLASLKASVQADALAAAAKASGLTPEQIVAWEKARALYALSHQSAGPVSRVVMTKSN</sequence>
<proteinExistence type="predicted"/>
<evidence type="ECO:0000313" key="2">
    <source>
        <dbReference type="EMBL" id="MBU2721805.1"/>
    </source>
</evidence>
<dbReference type="InterPro" id="IPR001107">
    <property type="entry name" value="Band_7"/>
</dbReference>
<feature type="domain" description="Band 7" evidence="1">
    <location>
        <begin position="10"/>
        <end position="198"/>
    </location>
</feature>
<accession>A0A8X8G3A7</accession>
<dbReference type="AlphaFoldDB" id="A0A8X8G3A7"/>
<dbReference type="Proteomes" id="UP000887300">
    <property type="component" value="Unassembled WGS sequence"/>
</dbReference>
<dbReference type="EMBL" id="JABBHS010000027">
    <property type="protein sequence ID" value="MBU2721805.1"/>
    <property type="molecule type" value="Genomic_DNA"/>
</dbReference>
<evidence type="ECO:0000259" key="1">
    <source>
        <dbReference type="Pfam" id="PF01145"/>
    </source>
</evidence>
<organism evidence="2 3">
    <name type="scientific">Acidithiobacillus ferridurans</name>
    <dbReference type="NCBI Taxonomy" id="1232575"/>
    <lineage>
        <taxon>Bacteria</taxon>
        <taxon>Pseudomonadati</taxon>
        <taxon>Pseudomonadota</taxon>
        <taxon>Acidithiobacillia</taxon>
        <taxon>Acidithiobacillales</taxon>
        <taxon>Acidithiobacillaceae</taxon>
        <taxon>Acidithiobacillus</taxon>
    </lineage>
</organism>
<protein>
    <recommendedName>
        <fullName evidence="1">Band 7 domain-containing protein</fullName>
    </recommendedName>
</protein>
<comment type="caution">
    <text evidence="2">The sequence shown here is derived from an EMBL/GenBank/DDBJ whole genome shotgun (WGS) entry which is preliminary data.</text>
</comment>
<name>A0A8X8G3A7_ACIFI</name>
<evidence type="ECO:0000313" key="3">
    <source>
        <dbReference type="Proteomes" id="UP000887300"/>
    </source>
</evidence>
<dbReference type="Pfam" id="PF01145">
    <property type="entry name" value="Band_7"/>
    <property type="match status" value="1"/>
</dbReference>